<accession>A0A347WMM8</accession>
<proteinExistence type="inferred from homology"/>
<comment type="subcellular location">
    <subcellularLocation>
        <location evidence="1">Cell membrane</location>
        <topology evidence="1">Multi-pass membrane protein</topology>
    </subcellularLocation>
</comment>
<keyword evidence="7 8" id="KW-0472">Membrane</keyword>
<gene>
    <name evidence="9" type="ORF">CL176_10185</name>
</gene>
<dbReference type="InterPro" id="IPR000522">
    <property type="entry name" value="ABC_transptr_permease_BtuC"/>
</dbReference>
<evidence type="ECO:0000256" key="7">
    <source>
        <dbReference type="ARBA" id="ARBA00023136"/>
    </source>
</evidence>
<feature type="transmembrane region" description="Helical" evidence="8">
    <location>
        <begin position="248"/>
        <end position="274"/>
    </location>
</feature>
<dbReference type="KEGG" id="abae:CL176_10185"/>
<dbReference type="SUPFAM" id="SSF81345">
    <property type="entry name" value="ABC transporter involved in vitamin B12 uptake, BtuC"/>
    <property type="match status" value="1"/>
</dbReference>
<dbReference type="OrthoDB" id="9811721at2"/>
<feature type="transmembrane region" description="Helical" evidence="8">
    <location>
        <begin position="12"/>
        <end position="32"/>
    </location>
</feature>
<feature type="transmembrane region" description="Helical" evidence="8">
    <location>
        <begin position="128"/>
        <end position="149"/>
    </location>
</feature>
<evidence type="ECO:0008006" key="11">
    <source>
        <dbReference type="Google" id="ProtNLM"/>
    </source>
</evidence>
<keyword evidence="3" id="KW-0813">Transport</keyword>
<evidence type="ECO:0000256" key="6">
    <source>
        <dbReference type="ARBA" id="ARBA00022989"/>
    </source>
</evidence>
<dbReference type="InterPro" id="IPR037294">
    <property type="entry name" value="ABC_BtuC-like"/>
</dbReference>
<sequence>MEAIQRQRRRRIGILVGLAILLIVATFIALNFGRYSLSLADVRQTFHLLLRGQAATIPREHYLVIANIRLPRLSANICIGAALAVSGASFQALFENPMASPNVLGVNHGASLGAALAIISYASNQVTILAAFVMGLLAVGVTFAVSRLFRMQRTLALLLAGMVIGSLFQAALSYVKLIADVENALPEITYWLMGSFSSITWQRVNMILIPMLIGFVIIFGQAKALNLLTLGEEKAQTLGIHLRWTQGLLILAATLLTASSVAVTGMIGWIGLVVPHICRLIIGQDYRYLLPCSALFGAIFMVCIDTVARSWAQTEIPIGILTALIGAPIFFSLLIGGKSDGFNR</sequence>
<feature type="transmembrane region" description="Helical" evidence="8">
    <location>
        <begin position="103"/>
        <end position="122"/>
    </location>
</feature>
<dbReference type="GO" id="GO:0022857">
    <property type="term" value="F:transmembrane transporter activity"/>
    <property type="evidence" value="ECO:0007669"/>
    <property type="project" value="InterPro"/>
</dbReference>
<keyword evidence="5 8" id="KW-0812">Transmembrane</keyword>
<feature type="transmembrane region" description="Helical" evidence="8">
    <location>
        <begin position="207"/>
        <end position="228"/>
    </location>
</feature>
<dbReference type="RefSeq" id="WP_118991207.1">
    <property type="nucleotide sequence ID" value="NZ_CP023434.1"/>
</dbReference>
<dbReference type="CDD" id="cd06550">
    <property type="entry name" value="TM_ABC_iron-siderophores_like"/>
    <property type="match status" value="1"/>
</dbReference>
<evidence type="ECO:0000313" key="9">
    <source>
        <dbReference type="EMBL" id="AXY26335.1"/>
    </source>
</evidence>
<feature type="transmembrane region" description="Helical" evidence="8">
    <location>
        <begin position="316"/>
        <end position="335"/>
    </location>
</feature>
<protein>
    <recommendedName>
        <fullName evidence="11">Iron ABC transporter permease</fullName>
    </recommendedName>
</protein>
<dbReference type="FunFam" id="1.10.3470.10:FF:000001">
    <property type="entry name" value="Vitamin B12 ABC transporter permease BtuC"/>
    <property type="match status" value="1"/>
</dbReference>
<dbReference type="EMBL" id="CP023434">
    <property type="protein sequence ID" value="AXY26335.1"/>
    <property type="molecule type" value="Genomic_DNA"/>
</dbReference>
<evidence type="ECO:0000313" key="10">
    <source>
        <dbReference type="Proteomes" id="UP000263232"/>
    </source>
</evidence>
<evidence type="ECO:0000256" key="5">
    <source>
        <dbReference type="ARBA" id="ARBA00022692"/>
    </source>
</evidence>
<feature type="transmembrane region" description="Helical" evidence="8">
    <location>
        <begin position="156"/>
        <end position="175"/>
    </location>
</feature>
<reference evidence="9 10" key="1">
    <citation type="submission" date="2017-09" db="EMBL/GenBank/DDBJ databases">
        <title>Complete genome sequence of Oxytococcus suis strain ZY16052.</title>
        <authorList>
            <person name="Li F."/>
        </authorList>
    </citation>
    <scope>NUCLEOTIDE SEQUENCE [LARGE SCALE GENOMIC DNA]</scope>
    <source>
        <strain evidence="9 10">ZY16052</strain>
    </source>
</reference>
<keyword evidence="10" id="KW-1185">Reference proteome</keyword>
<name>A0A347WMM8_9LACT</name>
<evidence type="ECO:0000256" key="3">
    <source>
        <dbReference type="ARBA" id="ARBA00022448"/>
    </source>
</evidence>
<evidence type="ECO:0000256" key="2">
    <source>
        <dbReference type="ARBA" id="ARBA00007935"/>
    </source>
</evidence>
<keyword evidence="6 8" id="KW-1133">Transmembrane helix</keyword>
<dbReference type="PANTHER" id="PTHR30472">
    <property type="entry name" value="FERRIC ENTEROBACTIN TRANSPORT SYSTEM PERMEASE PROTEIN"/>
    <property type="match status" value="1"/>
</dbReference>
<feature type="transmembrane region" description="Helical" evidence="8">
    <location>
        <begin position="73"/>
        <end position="94"/>
    </location>
</feature>
<dbReference type="Proteomes" id="UP000263232">
    <property type="component" value="Chromosome"/>
</dbReference>
<feature type="transmembrane region" description="Helical" evidence="8">
    <location>
        <begin position="286"/>
        <end position="304"/>
    </location>
</feature>
<dbReference type="AlphaFoldDB" id="A0A347WMM8"/>
<keyword evidence="4" id="KW-1003">Cell membrane</keyword>
<dbReference type="GO" id="GO:0033214">
    <property type="term" value="P:siderophore-iron import into cell"/>
    <property type="evidence" value="ECO:0007669"/>
    <property type="project" value="TreeGrafter"/>
</dbReference>
<dbReference type="Gene3D" id="1.10.3470.10">
    <property type="entry name" value="ABC transporter involved in vitamin B12 uptake, BtuC"/>
    <property type="match status" value="1"/>
</dbReference>
<dbReference type="PANTHER" id="PTHR30472:SF70">
    <property type="entry name" value="MOLYBDATE IMPORT SYSTEM PERMEASE PROTEIN MOLB"/>
    <property type="match status" value="1"/>
</dbReference>
<evidence type="ECO:0000256" key="8">
    <source>
        <dbReference type="SAM" id="Phobius"/>
    </source>
</evidence>
<evidence type="ECO:0000256" key="1">
    <source>
        <dbReference type="ARBA" id="ARBA00004651"/>
    </source>
</evidence>
<dbReference type="Pfam" id="PF01032">
    <property type="entry name" value="FecCD"/>
    <property type="match status" value="1"/>
</dbReference>
<organism evidence="9 10">
    <name type="scientific">Suicoccus acidiformans</name>
    <dbReference type="NCBI Taxonomy" id="2036206"/>
    <lineage>
        <taxon>Bacteria</taxon>
        <taxon>Bacillati</taxon>
        <taxon>Bacillota</taxon>
        <taxon>Bacilli</taxon>
        <taxon>Lactobacillales</taxon>
        <taxon>Aerococcaceae</taxon>
        <taxon>Suicoccus</taxon>
    </lineage>
</organism>
<dbReference type="GO" id="GO:0005886">
    <property type="term" value="C:plasma membrane"/>
    <property type="evidence" value="ECO:0007669"/>
    <property type="project" value="UniProtKB-SubCell"/>
</dbReference>
<comment type="similarity">
    <text evidence="2">Belongs to the binding-protein-dependent transport system permease family. FecCD subfamily.</text>
</comment>
<evidence type="ECO:0000256" key="4">
    <source>
        <dbReference type="ARBA" id="ARBA00022475"/>
    </source>
</evidence>